<evidence type="ECO:0000313" key="3">
    <source>
        <dbReference type="Proteomes" id="UP000075666"/>
    </source>
</evidence>
<dbReference type="RefSeq" id="WP_066232821.1">
    <property type="nucleotide sequence ID" value="NZ_CP066701.1"/>
</dbReference>
<evidence type="ECO:0000313" key="2">
    <source>
        <dbReference type="EMBL" id="QQX25678.1"/>
    </source>
</evidence>
<dbReference type="SUPFAM" id="SSF52218">
    <property type="entry name" value="Flavoproteins"/>
    <property type="match status" value="1"/>
</dbReference>
<proteinExistence type="predicted"/>
<evidence type="ECO:0000313" key="4">
    <source>
        <dbReference type="Proteomes" id="UP000595512"/>
    </source>
</evidence>
<dbReference type="OrthoDB" id="350535at2"/>
<evidence type="ECO:0000313" key="1">
    <source>
        <dbReference type="EMBL" id="KYD02722.1"/>
    </source>
</evidence>
<keyword evidence="3" id="KW-1185">Reference proteome</keyword>
<dbReference type="EMBL" id="CP066701">
    <property type="protein sequence ID" value="QQX25678.1"/>
    <property type="molecule type" value="Genomic_DNA"/>
</dbReference>
<dbReference type="Pfam" id="PF07972">
    <property type="entry name" value="Flavodoxin_NdrI"/>
    <property type="match status" value="1"/>
</dbReference>
<dbReference type="NCBIfam" id="TIGR00333">
    <property type="entry name" value="nrdI"/>
    <property type="match status" value="1"/>
</dbReference>
<dbReference type="Proteomes" id="UP000595512">
    <property type="component" value="Chromosome"/>
</dbReference>
<dbReference type="EMBL" id="LQYN01000071">
    <property type="protein sequence ID" value="KYD02722.1"/>
    <property type="molecule type" value="Genomic_DNA"/>
</dbReference>
<dbReference type="InterPro" id="IPR029039">
    <property type="entry name" value="Flavoprotein-like_sf"/>
</dbReference>
<dbReference type="PATRIC" id="fig|46224.3.peg.3682"/>
<dbReference type="STRING" id="46224.B4102_0317"/>
<dbReference type="Gene3D" id="3.40.50.360">
    <property type="match status" value="1"/>
</dbReference>
<reference evidence="2 4" key="2">
    <citation type="submission" date="2020-12" db="EMBL/GenBank/DDBJ databases">
        <title>Taxonomic evaluation of the Bacillus sporothermodurans group of bacteria based on whole genome sequences.</title>
        <authorList>
            <person name="Fiedler G."/>
            <person name="Herbstmann A.-D."/>
            <person name="Doll E."/>
            <person name="Wenning M."/>
            <person name="Brinks E."/>
            <person name="Kabisch J."/>
            <person name="Breitenwieser F."/>
            <person name="Lappann M."/>
            <person name="Boehnlein C."/>
            <person name="Franz C."/>
        </authorList>
    </citation>
    <scope>NUCLEOTIDE SEQUENCE [LARGE SCALE GENOMIC DNA]</scope>
    <source>
        <strain evidence="2 4">DSM 10599</strain>
    </source>
</reference>
<accession>A0A150KSK0</accession>
<dbReference type="GO" id="GO:0010181">
    <property type="term" value="F:FMN binding"/>
    <property type="evidence" value="ECO:0007669"/>
    <property type="project" value="InterPro"/>
</dbReference>
<dbReference type="PANTHER" id="PTHR37297">
    <property type="entry name" value="PROTEIN NRDI"/>
    <property type="match status" value="1"/>
</dbReference>
<dbReference type="InterPro" id="IPR004465">
    <property type="entry name" value="RNR_NrdI"/>
</dbReference>
<sequence>MLIAYLSLTGNVRSFVKRTGLESVEINYSDPLFEVHESFVLIAPSYDDEITDIVSSFLNYKNNLDYLVGFVGSGNLNFDHNYCFNARDLAQKYDKPLLFTFEFSGTDEDVIYFKKEVKRLASTGIK</sequence>
<reference evidence="1 3" key="1">
    <citation type="submission" date="2016-01" db="EMBL/GenBank/DDBJ databases">
        <title>Genome Sequences of Twelve Sporeforming Bacillus Species Isolated from Foods.</title>
        <authorList>
            <person name="Berendsen E.M."/>
            <person name="Wells-Bennik M.H."/>
            <person name="Krawcyk A.O."/>
            <person name="De Jong A."/>
            <person name="Holsappel S."/>
            <person name="Eijlander R.T."/>
            <person name="Kuipers O.P."/>
        </authorList>
    </citation>
    <scope>NUCLEOTIDE SEQUENCE [LARGE SCALE GENOMIC DNA]</scope>
    <source>
        <strain evidence="1 3">B4102</strain>
    </source>
</reference>
<organism evidence="1 3">
    <name type="scientific">Heyndrickxia sporothermodurans</name>
    <dbReference type="NCBI Taxonomy" id="46224"/>
    <lineage>
        <taxon>Bacteria</taxon>
        <taxon>Bacillati</taxon>
        <taxon>Bacillota</taxon>
        <taxon>Bacilli</taxon>
        <taxon>Bacillales</taxon>
        <taxon>Bacillaceae</taxon>
        <taxon>Heyndrickxia</taxon>
    </lineage>
</organism>
<protein>
    <submittedName>
        <fullName evidence="2">Class Ib ribonucleoside-diphosphate reductase assembly flavoprotein NrdI</fullName>
    </submittedName>
</protein>
<dbReference type="Proteomes" id="UP000075666">
    <property type="component" value="Unassembled WGS sequence"/>
</dbReference>
<dbReference type="PIRSF" id="PIRSF005087">
    <property type="entry name" value="NrdI"/>
    <property type="match status" value="1"/>
</dbReference>
<dbReference type="AlphaFoldDB" id="A0A150KSK0"/>
<name>A0A150KSK0_9BACI</name>
<dbReference type="PANTHER" id="PTHR37297:SF1">
    <property type="entry name" value="PROTEIN NRDI"/>
    <property type="match status" value="1"/>
</dbReference>
<dbReference type="KEGG" id="hspo:JGZ69_01340"/>
<gene>
    <name evidence="2" type="primary">nrdI</name>
    <name evidence="1" type="ORF">B4102_0317</name>
    <name evidence="2" type="ORF">JGZ69_01340</name>
</gene>
<dbReference type="GeneID" id="62500571"/>